<accession>A0AA48K8B4</accession>
<reference evidence="3" key="1">
    <citation type="journal article" date="2023" name="Int. J. Syst. Evol. Microbiol.">
        <title>Mesoterricola silvestris gen. nov., sp. nov., Mesoterricola sediminis sp. nov., Geothrix oryzae sp. nov., Geothrix edaphica sp. nov., Geothrix rubra sp. nov., and Geothrix limicola sp. nov., six novel members of Acidobacteriota isolated from soils.</title>
        <authorList>
            <person name="Itoh H."/>
            <person name="Sugisawa Y."/>
            <person name="Mise K."/>
            <person name="Xu Z."/>
            <person name="Kuniyasu M."/>
            <person name="Ushijima N."/>
            <person name="Kawano K."/>
            <person name="Kobayashi E."/>
            <person name="Shiratori Y."/>
            <person name="Masuda Y."/>
            <person name="Senoo K."/>
        </authorList>
    </citation>
    <scope>NUCLEOTIDE SEQUENCE [LARGE SCALE GENOMIC DNA]</scope>
    <source>
        <strain evidence="3">W79</strain>
    </source>
</reference>
<evidence type="ECO:0000259" key="1">
    <source>
        <dbReference type="Pfam" id="PF07484"/>
    </source>
</evidence>
<dbReference type="EMBL" id="AP027080">
    <property type="protein sequence ID" value="BDU71960.1"/>
    <property type="molecule type" value="Genomic_DNA"/>
</dbReference>
<sequence length="176" mass="18259">MSDPFVAEIRMVGFTFAPTGWAQCNGQILPIAQNTALFSLVGTLYGGDGRSTFALPDLQGRVPLAADTGSYPVGSALGSEQTHLITQELPSHAHTLNAVAAAGTTTAPDAAFLAQANRQAGPVKRNIKLYGAGSPDAQMSAQEVVPAGNSAGHNNLQPYLTLQFVIALQGVFPPRS</sequence>
<dbReference type="InterPro" id="IPR011083">
    <property type="entry name" value="Phage_tail_collar_dom"/>
</dbReference>
<dbReference type="AlphaFoldDB" id="A0AA48K8B4"/>
<dbReference type="KEGG" id="msil:METEAL_11340"/>
<protein>
    <submittedName>
        <fullName evidence="2">Tail Collar domain-containing protein</fullName>
    </submittedName>
</protein>
<keyword evidence="3" id="KW-1185">Reference proteome</keyword>
<feature type="domain" description="Phage tail collar" evidence="1">
    <location>
        <begin position="8"/>
        <end position="63"/>
    </location>
</feature>
<dbReference type="SUPFAM" id="SSF88874">
    <property type="entry name" value="Receptor-binding domain of short tail fibre protein gp12"/>
    <property type="match status" value="1"/>
</dbReference>
<name>A0AA48K8B4_9BACT</name>
<organism evidence="2 3">
    <name type="scientific">Mesoterricola silvestris</name>
    <dbReference type="NCBI Taxonomy" id="2927979"/>
    <lineage>
        <taxon>Bacteria</taxon>
        <taxon>Pseudomonadati</taxon>
        <taxon>Acidobacteriota</taxon>
        <taxon>Holophagae</taxon>
        <taxon>Holophagales</taxon>
        <taxon>Holophagaceae</taxon>
        <taxon>Mesoterricola</taxon>
    </lineage>
</organism>
<dbReference type="RefSeq" id="WP_316414862.1">
    <property type="nucleotide sequence ID" value="NZ_AP027080.1"/>
</dbReference>
<dbReference type="Pfam" id="PF07484">
    <property type="entry name" value="Collar"/>
    <property type="match status" value="1"/>
</dbReference>
<gene>
    <name evidence="2" type="ORF">METEAL_11340</name>
</gene>
<evidence type="ECO:0000313" key="3">
    <source>
        <dbReference type="Proteomes" id="UP001238179"/>
    </source>
</evidence>
<dbReference type="Proteomes" id="UP001238179">
    <property type="component" value="Chromosome"/>
</dbReference>
<dbReference type="InterPro" id="IPR037053">
    <property type="entry name" value="Phage_tail_collar_dom_sf"/>
</dbReference>
<dbReference type="Gene3D" id="3.90.1340.10">
    <property type="entry name" value="Phage tail collar domain"/>
    <property type="match status" value="1"/>
</dbReference>
<evidence type="ECO:0000313" key="2">
    <source>
        <dbReference type="EMBL" id="BDU71960.1"/>
    </source>
</evidence>
<proteinExistence type="predicted"/>